<dbReference type="EMBL" id="FONH01000013">
    <property type="protein sequence ID" value="SFF32590.1"/>
    <property type="molecule type" value="Genomic_DNA"/>
</dbReference>
<evidence type="ECO:0000313" key="3">
    <source>
        <dbReference type="EMBL" id="SFF32590.1"/>
    </source>
</evidence>
<feature type="signal peptide" evidence="2">
    <location>
        <begin position="1"/>
        <end position="20"/>
    </location>
</feature>
<proteinExistence type="predicted"/>
<evidence type="ECO:0000256" key="2">
    <source>
        <dbReference type="SAM" id="SignalP"/>
    </source>
</evidence>
<name>A0A1I2HTD9_9GAMM</name>
<sequence>MKPAVLFIALGVFAAAPVFAQSAQSLPPAPPPPGMNDPGVKATQPARPATAQSAAKAPATKPGTKGDEAPQITECSKDDSTIQEYRRSGALYQVVVKPKVGPEQVYLVDPKGNYSQVSQSGPREPVKPVMYKVLEWGKSRPAEGEPSCGS</sequence>
<feature type="region of interest" description="Disordered" evidence="1">
    <location>
        <begin position="23"/>
        <end position="80"/>
    </location>
</feature>
<keyword evidence="4" id="KW-1185">Reference proteome</keyword>
<evidence type="ECO:0000256" key="1">
    <source>
        <dbReference type="SAM" id="MobiDB-lite"/>
    </source>
</evidence>
<dbReference type="AlphaFoldDB" id="A0A1I2HTD9"/>
<protein>
    <recommendedName>
        <fullName evidence="5">DUF2782 domain-containing protein</fullName>
    </recommendedName>
</protein>
<dbReference type="STRING" id="500610.SAMN02799615_03136"/>
<feature type="compositionally biased region" description="Low complexity" evidence="1">
    <location>
        <begin position="41"/>
        <end position="63"/>
    </location>
</feature>
<evidence type="ECO:0008006" key="5">
    <source>
        <dbReference type="Google" id="ProtNLM"/>
    </source>
</evidence>
<evidence type="ECO:0000313" key="4">
    <source>
        <dbReference type="Proteomes" id="UP000199477"/>
    </source>
</evidence>
<dbReference type="Gene3D" id="2.20.130.30">
    <property type="entry name" value="Protein of unknown function DUF2782"/>
    <property type="match status" value="1"/>
</dbReference>
<keyword evidence="2" id="KW-0732">Signal</keyword>
<gene>
    <name evidence="3" type="ORF">SAMN02799615_03136</name>
</gene>
<dbReference type="Proteomes" id="UP000199477">
    <property type="component" value="Unassembled WGS sequence"/>
</dbReference>
<dbReference type="InterPro" id="IPR021357">
    <property type="entry name" value="DUF2782"/>
</dbReference>
<feature type="chain" id="PRO_5011681364" description="DUF2782 domain-containing protein" evidence="2">
    <location>
        <begin position="21"/>
        <end position="150"/>
    </location>
</feature>
<reference evidence="4" key="1">
    <citation type="submission" date="2016-10" db="EMBL/GenBank/DDBJ databases">
        <authorList>
            <person name="Varghese N."/>
            <person name="Submissions S."/>
        </authorList>
    </citation>
    <scope>NUCLEOTIDE SEQUENCE [LARGE SCALE GENOMIC DNA]</scope>
    <source>
        <strain evidence="4">UNC178MFTsu3.1</strain>
    </source>
</reference>
<dbReference type="RefSeq" id="WP_026634948.1">
    <property type="nucleotide sequence ID" value="NZ_FONH01000013.1"/>
</dbReference>
<accession>A0A1I2HTD9</accession>
<dbReference type="Pfam" id="PF11191">
    <property type="entry name" value="DUF2782"/>
    <property type="match status" value="1"/>
</dbReference>
<organism evidence="3 4">
    <name type="scientific">Dyella marensis</name>
    <dbReference type="NCBI Taxonomy" id="500610"/>
    <lineage>
        <taxon>Bacteria</taxon>
        <taxon>Pseudomonadati</taxon>
        <taxon>Pseudomonadota</taxon>
        <taxon>Gammaproteobacteria</taxon>
        <taxon>Lysobacterales</taxon>
        <taxon>Rhodanobacteraceae</taxon>
        <taxon>Dyella</taxon>
    </lineage>
</organism>